<organism evidence="1 2">
    <name type="scientific">Candidatus Sungbacteria bacterium RIFCSPHIGHO2_02_FULL_51_29</name>
    <dbReference type="NCBI Taxonomy" id="1802273"/>
    <lineage>
        <taxon>Bacteria</taxon>
        <taxon>Candidatus Sungiibacteriota</taxon>
    </lineage>
</organism>
<evidence type="ECO:0000313" key="2">
    <source>
        <dbReference type="Proteomes" id="UP000177811"/>
    </source>
</evidence>
<proteinExistence type="predicted"/>
<accession>A0A1G2KYU7</accession>
<evidence type="ECO:0000313" key="1">
    <source>
        <dbReference type="EMBL" id="OHA03672.1"/>
    </source>
</evidence>
<comment type="caution">
    <text evidence="1">The sequence shown here is derived from an EMBL/GenBank/DDBJ whole genome shotgun (WGS) entry which is preliminary data.</text>
</comment>
<sequence>MTRLVVAQSSIFHSIHTARLLRAGFVFDTWFSGKFLQKEHASARHAIRPPFFLYGSFFRFLNFFHAMKYIETQRFKRGMRCNSPVCQRVKYGRVILPLMR</sequence>
<protein>
    <submittedName>
        <fullName evidence="1">Uncharacterized protein</fullName>
    </submittedName>
</protein>
<dbReference type="Proteomes" id="UP000177811">
    <property type="component" value="Unassembled WGS sequence"/>
</dbReference>
<dbReference type="EMBL" id="MHQL01000010">
    <property type="protein sequence ID" value="OHA03672.1"/>
    <property type="molecule type" value="Genomic_DNA"/>
</dbReference>
<name>A0A1G2KYU7_9BACT</name>
<reference evidence="1 2" key="1">
    <citation type="journal article" date="2016" name="Nat. Commun.">
        <title>Thousands of microbial genomes shed light on interconnected biogeochemical processes in an aquifer system.</title>
        <authorList>
            <person name="Anantharaman K."/>
            <person name="Brown C.T."/>
            <person name="Hug L.A."/>
            <person name="Sharon I."/>
            <person name="Castelle C.J."/>
            <person name="Probst A.J."/>
            <person name="Thomas B.C."/>
            <person name="Singh A."/>
            <person name="Wilkins M.J."/>
            <person name="Karaoz U."/>
            <person name="Brodie E.L."/>
            <person name="Williams K.H."/>
            <person name="Hubbard S.S."/>
            <person name="Banfield J.F."/>
        </authorList>
    </citation>
    <scope>NUCLEOTIDE SEQUENCE [LARGE SCALE GENOMIC DNA]</scope>
</reference>
<dbReference type="AlphaFoldDB" id="A0A1G2KYU7"/>
<gene>
    <name evidence="1" type="ORF">A3C16_03475</name>
</gene>